<dbReference type="Pfam" id="PF08327">
    <property type="entry name" value="AHSA1"/>
    <property type="match status" value="1"/>
</dbReference>
<accession>A0A091BBG3</accession>
<comment type="caution">
    <text evidence="3">The sequence shown here is derived from an EMBL/GenBank/DDBJ whole genome shotgun (WGS) entry which is preliminary data.</text>
</comment>
<sequence>MGKEVVLAAAPARVFAALVEPAQLTAFWPFTAVESSGVVGGPIVFHGEVGGEAFTDHGVIEAFEPARHFRYRYWSTNHGTEDRPENRMVVDYRLQAEGEGCRLSVTHENLLDAGRVAMMGGVWDYLLGQLRSHVESASVG</sequence>
<dbReference type="Proteomes" id="UP000029392">
    <property type="component" value="Unassembled WGS sequence"/>
</dbReference>
<keyword evidence="4" id="KW-1185">Reference proteome</keyword>
<feature type="domain" description="Activator of Hsp90 ATPase homologue 1/2-like C-terminal" evidence="2">
    <location>
        <begin position="9"/>
        <end position="135"/>
    </location>
</feature>
<dbReference type="eggNOG" id="COG3832">
    <property type="taxonomic scope" value="Bacteria"/>
</dbReference>
<evidence type="ECO:0000259" key="2">
    <source>
        <dbReference type="Pfam" id="PF08327"/>
    </source>
</evidence>
<dbReference type="Gene3D" id="3.30.530.20">
    <property type="match status" value="1"/>
</dbReference>
<name>A0A091BBG3_9GAMM</name>
<dbReference type="PATRIC" id="fig|1384054.3.peg.1114"/>
<dbReference type="CDD" id="cd07814">
    <property type="entry name" value="SRPBCC_CalC_Aha1-like"/>
    <property type="match status" value="1"/>
</dbReference>
<protein>
    <recommendedName>
        <fullName evidence="2">Activator of Hsp90 ATPase homologue 1/2-like C-terminal domain-containing protein</fullName>
    </recommendedName>
</protein>
<proteinExistence type="inferred from homology"/>
<evidence type="ECO:0000313" key="4">
    <source>
        <dbReference type="Proteomes" id="UP000029392"/>
    </source>
</evidence>
<dbReference type="InterPro" id="IPR013538">
    <property type="entry name" value="ASHA1/2-like_C"/>
</dbReference>
<dbReference type="AlphaFoldDB" id="A0A091BBG3"/>
<dbReference type="STRING" id="1384054.N790_05625"/>
<reference evidence="3 4" key="1">
    <citation type="submission" date="2013-09" db="EMBL/GenBank/DDBJ databases">
        <title>Genome sequencing of Arenimonas malthae.</title>
        <authorList>
            <person name="Chen F."/>
            <person name="Wang G."/>
        </authorList>
    </citation>
    <scope>NUCLEOTIDE SEQUENCE [LARGE SCALE GENOMIC DNA]</scope>
    <source>
        <strain evidence="3 4">CC-JY-1</strain>
    </source>
</reference>
<dbReference type="InterPro" id="IPR023393">
    <property type="entry name" value="START-like_dom_sf"/>
</dbReference>
<dbReference type="SUPFAM" id="SSF55961">
    <property type="entry name" value="Bet v1-like"/>
    <property type="match status" value="1"/>
</dbReference>
<evidence type="ECO:0000313" key="3">
    <source>
        <dbReference type="EMBL" id="KFN48847.1"/>
    </source>
</evidence>
<evidence type="ECO:0000256" key="1">
    <source>
        <dbReference type="ARBA" id="ARBA00006817"/>
    </source>
</evidence>
<dbReference type="EMBL" id="AVCH01000143">
    <property type="protein sequence ID" value="KFN48847.1"/>
    <property type="molecule type" value="Genomic_DNA"/>
</dbReference>
<organism evidence="3 4">
    <name type="scientific">Arenimonas malthae CC-JY-1</name>
    <dbReference type="NCBI Taxonomy" id="1384054"/>
    <lineage>
        <taxon>Bacteria</taxon>
        <taxon>Pseudomonadati</taxon>
        <taxon>Pseudomonadota</taxon>
        <taxon>Gammaproteobacteria</taxon>
        <taxon>Lysobacterales</taxon>
        <taxon>Lysobacteraceae</taxon>
        <taxon>Arenimonas</taxon>
    </lineage>
</organism>
<gene>
    <name evidence="3" type="ORF">N790_05625</name>
</gene>
<comment type="similarity">
    <text evidence="1">Belongs to the AHA1 family.</text>
</comment>